<dbReference type="RefSeq" id="WP_188386670.1">
    <property type="nucleotide sequence ID" value="NZ_BMFK01000001.1"/>
</dbReference>
<evidence type="ECO:0000256" key="4">
    <source>
        <dbReference type="ARBA" id="ARBA00023316"/>
    </source>
</evidence>
<accession>A0A917AIK8</accession>
<dbReference type="InterPro" id="IPR036505">
    <property type="entry name" value="Amidase/PGRP_sf"/>
</dbReference>
<evidence type="ECO:0000259" key="7">
    <source>
        <dbReference type="SMART" id="SM00644"/>
    </source>
</evidence>
<keyword evidence="9" id="KW-1185">Reference proteome</keyword>
<protein>
    <recommendedName>
        <fullName evidence="2">N-acetylmuramoyl-L-alanine amidase</fullName>
        <ecNumber evidence="2">3.5.1.28</ecNumber>
    </recommendedName>
    <alternativeName>
        <fullName evidence="6">Autolysin</fullName>
    </alternativeName>
    <alternativeName>
        <fullName evidence="5">Cell wall hydrolase</fullName>
    </alternativeName>
</protein>
<evidence type="ECO:0000256" key="5">
    <source>
        <dbReference type="ARBA" id="ARBA00030881"/>
    </source>
</evidence>
<proteinExistence type="predicted"/>
<evidence type="ECO:0000313" key="8">
    <source>
        <dbReference type="EMBL" id="GGE55937.1"/>
    </source>
</evidence>
<keyword evidence="3" id="KW-0378">Hydrolase</keyword>
<evidence type="ECO:0000313" key="9">
    <source>
        <dbReference type="Proteomes" id="UP000605259"/>
    </source>
</evidence>
<evidence type="ECO:0000256" key="6">
    <source>
        <dbReference type="ARBA" id="ARBA00032390"/>
    </source>
</evidence>
<dbReference type="PANTHER" id="PTHR30417:SF1">
    <property type="entry name" value="N-ACETYLMURAMOYL-L-ALANINE AMIDASE AMID"/>
    <property type="match status" value="1"/>
</dbReference>
<dbReference type="SMART" id="SM00644">
    <property type="entry name" value="Ami_2"/>
    <property type="match status" value="1"/>
</dbReference>
<comment type="caution">
    <text evidence="8">The sequence shown here is derived from an EMBL/GenBank/DDBJ whole genome shotgun (WGS) entry which is preliminary data.</text>
</comment>
<dbReference type="Proteomes" id="UP000605259">
    <property type="component" value="Unassembled WGS sequence"/>
</dbReference>
<reference evidence="8" key="2">
    <citation type="submission" date="2020-09" db="EMBL/GenBank/DDBJ databases">
        <authorList>
            <person name="Sun Q."/>
            <person name="Zhou Y."/>
        </authorList>
    </citation>
    <scope>NUCLEOTIDE SEQUENCE</scope>
    <source>
        <strain evidence="8">CGMCC 1.12698</strain>
    </source>
</reference>
<dbReference type="GO" id="GO:0009254">
    <property type="term" value="P:peptidoglycan turnover"/>
    <property type="evidence" value="ECO:0007669"/>
    <property type="project" value="TreeGrafter"/>
</dbReference>
<reference evidence="8" key="1">
    <citation type="journal article" date="2014" name="Int. J. Syst. Evol. Microbiol.">
        <title>Complete genome sequence of Corynebacterium casei LMG S-19264T (=DSM 44701T), isolated from a smear-ripened cheese.</title>
        <authorList>
            <consortium name="US DOE Joint Genome Institute (JGI-PGF)"/>
            <person name="Walter F."/>
            <person name="Albersmeier A."/>
            <person name="Kalinowski J."/>
            <person name="Ruckert C."/>
        </authorList>
    </citation>
    <scope>NUCLEOTIDE SEQUENCE</scope>
    <source>
        <strain evidence="8">CGMCC 1.12698</strain>
    </source>
</reference>
<name>A0A917AIK8_9BACI</name>
<evidence type="ECO:0000256" key="1">
    <source>
        <dbReference type="ARBA" id="ARBA00001561"/>
    </source>
</evidence>
<dbReference type="GO" id="GO:0009253">
    <property type="term" value="P:peptidoglycan catabolic process"/>
    <property type="evidence" value="ECO:0007669"/>
    <property type="project" value="InterPro"/>
</dbReference>
<evidence type="ECO:0000256" key="2">
    <source>
        <dbReference type="ARBA" id="ARBA00011901"/>
    </source>
</evidence>
<dbReference type="InterPro" id="IPR051206">
    <property type="entry name" value="NAMLAA_amidase_2"/>
</dbReference>
<evidence type="ECO:0000256" key="3">
    <source>
        <dbReference type="ARBA" id="ARBA00022801"/>
    </source>
</evidence>
<dbReference type="GO" id="GO:0071555">
    <property type="term" value="P:cell wall organization"/>
    <property type="evidence" value="ECO:0007669"/>
    <property type="project" value="UniProtKB-KW"/>
</dbReference>
<dbReference type="PANTHER" id="PTHR30417">
    <property type="entry name" value="N-ACETYLMURAMOYL-L-ALANINE AMIDASE AMID"/>
    <property type="match status" value="1"/>
</dbReference>
<feature type="domain" description="N-acetylmuramoyl-L-alanine amidase" evidence="7">
    <location>
        <begin position="14"/>
        <end position="150"/>
    </location>
</feature>
<dbReference type="AlphaFoldDB" id="A0A917AIK8"/>
<dbReference type="InterPro" id="IPR002502">
    <property type="entry name" value="Amidase_domain"/>
</dbReference>
<dbReference type="EC" id="3.5.1.28" evidence="2"/>
<gene>
    <name evidence="8" type="ORF">GCM10007140_02850</name>
</gene>
<dbReference type="CDD" id="cd06583">
    <property type="entry name" value="PGRP"/>
    <property type="match status" value="1"/>
</dbReference>
<dbReference type="GO" id="GO:0008745">
    <property type="term" value="F:N-acetylmuramoyl-L-alanine amidase activity"/>
    <property type="evidence" value="ECO:0007669"/>
    <property type="project" value="UniProtKB-EC"/>
</dbReference>
<dbReference type="Gene3D" id="3.40.80.10">
    <property type="entry name" value="Peptidoglycan recognition protein-like"/>
    <property type="match status" value="1"/>
</dbReference>
<dbReference type="Pfam" id="PF01510">
    <property type="entry name" value="Amidase_2"/>
    <property type="match status" value="1"/>
</dbReference>
<dbReference type="SUPFAM" id="SSF55846">
    <property type="entry name" value="N-acetylmuramoyl-L-alanine amidase-like"/>
    <property type="match status" value="1"/>
</dbReference>
<organism evidence="8 9">
    <name type="scientific">Priestia taiwanensis</name>
    <dbReference type="NCBI Taxonomy" id="1347902"/>
    <lineage>
        <taxon>Bacteria</taxon>
        <taxon>Bacillati</taxon>
        <taxon>Bacillota</taxon>
        <taxon>Bacilli</taxon>
        <taxon>Bacillales</taxon>
        <taxon>Bacillaceae</taxon>
        <taxon>Priestia</taxon>
    </lineage>
</organism>
<comment type="catalytic activity">
    <reaction evidence="1">
        <text>Hydrolyzes the link between N-acetylmuramoyl residues and L-amino acid residues in certain cell-wall glycopeptides.</text>
        <dbReference type="EC" id="3.5.1.28"/>
    </reaction>
</comment>
<dbReference type="EMBL" id="BMFK01000001">
    <property type="protein sequence ID" value="GGE55937.1"/>
    <property type="molecule type" value="Genomic_DNA"/>
</dbReference>
<sequence length="175" mass="20174">MVYPIERNYINMGNARNGRKLVGVKFIVSHDTGNPGSTAIGNRNYFNDNQPKSSAHTFVDDQEIMEIIPLDEMAYHVQAQKPADNELFGANANSAAIGVELCYGGSIQFRQAYDRYVWYHAYLCRTYRLDPRTKIVSHRTLDEGRKIDPEGVFKANGIKWERFIKDVYRQYVSRQ</sequence>
<keyword evidence="4" id="KW-0961">Cell wall biogenesis/degradation</keyword>